<dbReference type="Proteomes" id="UP000679691">
    <property type="component" value="Unassembled WGS sequence"/>
</dbReference>
<dbReference type="EMBL" id="JAGKSB010000022">
    <property type="protein sequence ID" value="MBP3944519.1"/>
    <property type="molecule type" value="Genomic_DNA"/>
</dbReference>
<gene>
    <name evidence="1" type="ORF">J5U18_13330</name>
</gene>
<dbReference type="Pfam" id="PF19570">
    <property type="entry name" value="DUF6088"/>
    <property type="match status" value="1"/>
</dbReference>
<dbReference type="AlphaFoldDB" id="A0A8T4HC35"/>
<proteinExistence type="predicted"/>
<dbReference type="InterPro" id="IPR045738">
    <property type="entry name" value="DUF6088"/>
</dbReference>
<keyword evidence="2" id="KW-1185">Reference proteome</keyword>
<organism evidence="1 2">
    <name type="scientific">Rhinopithecimicrobium faecis</name>
    <dbReference type="NCBI Taxonomy" id="2820698"/>
    <lineage>
        <taxon>Bacteria</taxon>
        <taxon>Pseudomonadati</taxon>
        <taxon>Bacteroidota</taxon>
        <taxon>Sphingobacteriia</taxon>
        <taxon>Sphingobacteriales</taxon>
        <taxon>Sphingobacteriaceae</taxon>
        <taxon>Rhinopithecimicrobium</taxon>
    </lineage>
</organism>
<comment type="caution">
    <text evidence="1">The sequence shown here is derived from an EMBL/GenBank/DDBJ whole genome shotgun (WGS) entry which is preliminary data.</text>
</comment>
<evidence type="ECO:0008006" key="3">
    <source>
        <dbReference type="Google" id="ProtNLM"/>
    </source>
</evidence>
<evidence type="ECO:0000313" key="1">
    <source>
        <dbReference type="EMBL" id="MBP3944519.1"/>
    </source>
</evidence>
<evidence type="ECO:0000313" key="2">
    <source>
        <dbReference type="Proteomes" id="UP000679691"/>
    </source>
</evidence>
<sequence length="205" mass="23250">MMESSKNQIQTKISKSSFGEIFFLDDFVKYGSSENIRKVLSRLEQDGVVIRLAQGIYLKPKKDPLLGIIYPTTEEIAKQIVQRDKARIAPTGVMALFLLGLTTQIPLKAVYLTDGSQREIKIGKRSIKFKKTVPRSFAIKDGLLHLIVQAFKEVGQEGVTEDFLEKITSAIRRLESKVVDTQLRFAPVWIQKIIANLYKTNTYVD</sequence>
<accession>A0A8T4HC35</accession>
<name>A0A8T4HC35_9SPHI</name>
<protein>
    <recommendedName>
        <fullName evidence="3">Transcriptional regulator, AbiEi antitoxin, Type IV TA system</fullName>
    </recommendedName>
</protein>
<reference evidence="1" key="1">
    <citation type="submission" date="2021-03" db="EMBL/GenBank/DDBJ databases">
        <authorList>
            <person name="Lu T."/>
            <person name="Wang Q."/>
            <person name="Han X."/>
        </authorList>
    </citation>
    <scope>NUCLEOTIDE SEQUENCE</scope>
    <source>
        <strain evidence="1">WQ 2009</strain>
    </source>
</reference>